<dbReference type="PANTHER" id="PTHR43130:SF3">
    <property type="entry name" value="HTH-TYPE TRANSCRIPTIONAL REGULATOR RV1931C"/>
    <property type="match status" value="1"/>
</dbReference>
<dbReference type="Gene3D" id="3.40.50.880">
    <property type="match status" value="1"/>
</dbReference>
<dbReference type="Proteomes" id="UP001603013">
    <property type="component" value="Unassembled WGS sequence"/>
</dbReference>
<dbReference type="PANTHER" id="PTHR43130">
    <property type="entry name" value="ARAC-FAMILY TRANSCRIPTIONAL REGULATOR"/>
    <property type="match status" value="1"/>
</dbReference>
<feature type="region of interest" description="Disordered" evidence="3">
    <location>
        <begin position="310"/>
        <end position="353"/>
    </location>
</feature>
<evidence type="ECO:0000259" key="4">
    <source>
        <dbReference type="PROSITE" id="PS01124"/>
    </source>
</evidence>
<dbReference type="Pfam" id="PF01965">
    <property type="entry name" value="DJ-1_PfpI"/>
    <property type="match status" value="1"/>
</dbReference>
<feature type="domain" description="HTH araC/xylS-type" evidence="4">
    <location>
        <begin position="219"/>
        <end position="317"/>
    </location>
</feature>
<dbReference type="InterPro" id="IPR052158">
    <property type="entry name" value="INH-QAR"/>
</dbReference>
<comment type="caution">
    <text evidence="5">The sequence shown here is derived from an EMBL/GenBank/DDBJ whole genome shotgun (WGS) entry which is preliminary data.</text>
</comment>
<evidence type="ECO:0000313" key="6">
    <source>
        <dbReference type="Proteomes" id="UP001603013"/>
    </source>
</evidence>
<protein>
    <submittedName>
        <fullName evidence="5">GlxA family transcriptional regulator</fullName>
    </submittedName>
</protein>
<dbReference type="SUPFAM" id="SSF52317">
    <property type="entry name" value="Class I glutamine amidotransferase-like"/>
    <property type="match status" value="1"/>
</dbReference>
<reference evidence="5 6" key="1">
    <citation type="submission" date="2024-10" db="EMBL/GenBank/DDBJ databases">
        <title>The Natural Products Discovery Center: Release of the First 8490 Sequenced Strains for Exploring Actinobacteria Biosynthetic Diversity.</title>
        <authorList>
            <person name="Kalkreuter E."/>
            <person name="Kautsar S.A."/>
            <person name="Yang D."/>
            <person name="Bader C.D."/>
            <person name="Teijaro C.N."/>
            <person name="Fluegel L."/>
            <person name="Davis C.M."/>
            <person name="Simpson J.R."/>
            <person name="Lauterbach L."/>
            <person name="Steele A.D."/>
            <person name="Gui C."/>
            <person name="Meng S."/>
            <person name="Li G."/>
            <person name="Viehrig K."/>
            <person name="Ye F."/>
            <person name="Su P."/>
            <person name="Kiefer A.F."/>
            <person name="Nichols A."/>
            <person name="Cepeda A.J."/>
            <person name="Yan W."/>
            <person name="Fan B."/>
            <person name="Jiang Y."/>
            <person name="Adhikari A."/>
            <person name="Zheng C.-J."/>
            <person name="Schuster L."/>
            <person name="Cowan T.M."/>
            <person name="Smanski M.J."/>
            <person name="Chevrette M.G."/>
            <person name="De Carvalho L.P.S."/>
            <person name="Shen B."/>
        </authorList>
    </citation>
    <scope>NUCLEOTIDE SEQUENCE [LARGE SCALE GENOMIC DNA]</scope>
    <source>
        <strain evidence="5 6">NPDC015755</strain>
    </source>
</reference>
<keyword evidence="2" id="KW-0804">Transcription</keyword>
<sequence length="353" mass="37615">MAERLMVVVGYESAELLDIACVTTSLAMANGIGEPDVPYRVSVVGPGGGPIVCGSGLALHSQESLERLVGPLDTLIVSGGVGFERAAEDTRLVGHVRRLARESRRVASVCTGAGVLAAAGLLEGRRATTHWRFAPWLAARHPEITVDPSPLYIRDGNVYTAAGITSALDLTLAFIEEDHGPELARQVARDLVTYLQRPGTQAQMSLFTAAPPPRNDLVRELVDHIAAHPDQDLDTATLAARAGVTPRHLTRLFTEHLGQAPGRFVRQARTEAAAHLLVSTALPMTGVAARCGFGTAESLRQAFTRRYGISPARFRATQTRGTGRPGPVSGPWQDPEAGPDPEGTGQRPDSPQR</sequence>
<dbReference type="Gene3D" id="1.10.10.60">
    <property type="entry name" value="Homeodomain-like"/>
    <property type="match status" value="1"/>
</dbReference>
<dbReference type="InterPro" id="IPR002818">
    <property type="entry name" value="DJ-1/PfpI"/>
</dbReference>
<name>A0ABW6Y503_9ACTN</name>
<dbReference type="SMART" id="SM00342">
    <property type="entry name" value="HTH_ARAC"/>
    <property type="match status" value="1"/>
</dbReference>
<evidence type="ECO:0000256" key="1">
    <source>
        <dbReference type="ARBA" id="ARBA00023015"/>
    </source>
</evidence>
<keyword evidence="6" id="KW-1185">Reference proteome</keyword>
<accession>A0ABW6Y503</accession>
<organism evidence="5 6">
    <name type="scientific">Streptomyces lateritius</name>
    <dbReference type="NCBI Taxonomy" id="67313"/>
    <lineage>
        <taxon>Bacteria</taxon>
        <taxon>Bacillati</taxon>
        <taxon>Actinomycetota</taxon>
        <taxon>Actinomycetes</taxon>
        <taxon>Kitasatosporales</taxon>
        <taxon>Streptomycetaceae</taxon>
        <taxon>Streptomyces</taxon>
    </lineage>
</organism>
<gene>
    <name evidence="5" type="ORF">ACF05T_02070</name>
</gene>
<dbReference type="InterPro" id="IPR029062">
    <property type="entry name" value="Class_I_gatase-like"/>
</dbReference>
<evidence type="ECO:0000256" key="3">
    <source>
        <dbReference type="SAM" id="MobiDB-lite"/>
    </source>
</evidence>
<keyword evidence="1" id="KW-0805">Transcription regulation</keyword>
<evidence type="ECO:0000313" key="5">
    <source>
        <dbReference type="EMBL" id="MFF8274894.1"/>
    </source>
</evidence>
<dbReference type="Pfam" id="PF12833">
    <property type="entry name" value="HTH_18"/>
    <property type="match status" value="1"/>
</dbReference>
<dbReference type="CDD" id="cd03137">
    <property type="entry name" value="GATase1_AraC_1"/>
    <property type="match status" value="1"/>
</dbReference>
<dbReference type="SUPFAM" id="SSF46689">
    <property type="entry name" value="Homeodomain-like"/>
    <property type="match status" value="2"/>
</dbReference>
<evidence type="ECO:0000256" key="2">
    <source>
        <dbReference type="ARBA" id="ARBA00023163"/>
    </source>
</evidence>
<dbReference type="InterPro" id="IPR018060">
    <property type="entry name" value="HTH_AraC"/>
</dbReference>
<proteinExistence type="predicted"/>
<dbReference type="InterPro" id="IPR009057">
    <property type="entry name" value="Homeodomain-like_sf"/>
</dbReference>
<dbReference type="RefSeq" id="WP_391932678.1">
    <property type="nucleotide sequence ID" value="NZ_JBIBSM010000001.1"/>
</dbReference>
<dbReference type="PROSITE" id="PS01124">
    <property type="entry name" value="HTH_ARAC_FAMILY_2"/>
    <property type="match status" value="1"/>
</dbReference>
<dbReference type="EMBL" id="JBIBSM010000001">
    <property type="protein sequence ID" value="MFF8274894.1"/>
    <property type="molecule type" value="Genomic_DNA"/>
</dbReference>